<reference evidence="3 4" key="1">
    <citation type="journal article" date="2019" name="G3 (Bethesda)">
        <title>Sequencing of a Wild Apple (Malus baccata) Genome Unravels the Differences Between Cultivated and Wild Apple Species Regarding Disease Resistance and Cold Tolerance.</title>
        <authorList>
            <person name="Chen X."/>
        </authorList>
    </citation>
    <scope>NUCLEOTIDE SEQUENCE [LARGE SCALE GENOMIC DNA]</scope>
    <source>
        <strain evidence="4">cv. Shandingzi</strain>
        <tissue evidence="3">Leaves</tissue>
    </source>
</reference>
<feature type="repeat" description="PPR" evidence="2">
    <location>
        <begin position="326"/>
        <end position="360"/>
    </location>
</feature>
<dbReference type="InterPro" id="IPR002885">
    <property type="entry name" value="PPR_rpt"/>
</dbReference>
<dbReference type="Pfam" id="PF13041">
    <property type="entry name" value="PPR_2"/>
    <property type="match status" value="2"/>
</dbReference>
<dbReference type="Pfam" id="PF20431">
    <property type="entry name" value="E_motif"/>
    <property type="match status" value="1"/>
</dbReference>
<keyword evidence="4" id="KW-1185">Reference proteome</keyword>
<dbReference type="Proteomes" id="UP000315295">
    <property type="component" value="Unassembled WGS sequence"/>
</dbReference>
<evidence type="ECO:0000256" key="1">
    <source>
        <dbReference type="ARBA" id="ARBA00022737"/>
    </source>
</evidence>
<keyword evidence="1" id="KW-0677">Repeat</keyword>
<evidence type="ECO:0008006" key="5">
    <source>
        <dbReference type="Google" id="ProtNLM"/>
    </source>
</evidence>
<dbReference type="InterPro" id="IPR011990">
    <property type="entry name" value="TPR-like_helical_dom_sf"/>
</dbReference>
<evidence type="ECO:0000313" key="4">
    <source>
        <dbReference type="Proteomes" id="UP000315295"/>
    </source>
</evidence>
<feature type="repeat" description="PPR" evidence="2">
    <location>
        <begin position="427"/>
        <end position="461"/>
    </location>
</feature>
<dbReference type="PANTHER" id="PTHR24015:SF563">
    <property type="entry name" value="PENTATRICOPEPTIDE REPEAT FAMILY PROTEIN-RELATED"/>
    <property type="match status" value="1"/>
</dbReference>
<feature type="repeat" description="PPR" evidence="2">
    <location>
        <begin position="396"/>
        <end position="426"/>
    </location>
</feature>
<dbReference type="FunFam" id="1.25.40.10:FF:000584">
    <property type="entry name" value="Pentatricopeptide repeat-containing protein"/>
    <property type="match status" value="1"/>
</dbReference>
<dbReference type="EMBL" id="VIEB01000840">
    <property type="protein sequence ID" value="TQD79782.1"/>
    <property type="molecule type" value="Genomic_DNA"/>
</dbReference>
<proteinExistence type="predicted"/>
<feature type="repeat" description="PPR" evidence="2">
    <location>
        <begin position="225"/>
        <end position="259"/>
    </location>
</feature>
<accession>A0A540L0J8</accession>
<dbReference type="Pfam" id="PF01535">
    <property type="entry name" value="PPR"/>
    <property type="match status" value="4"/>
</dbReference>
<dbReference type="SUPFAM" id="SSF52058">
    <property type="entry name" value="L domain-like"/>
    <property type="match status" value="1"/>
</dbReference>
<organism evidence="3 4">
    <name type="scientific">Malus baccata</name>
    <name type="common">Siberian crab apple</name>
    <name type="synonym">Pyrus baccata</name>
    <dbReference type="NCBI Taxonomy" id="106549"/>
    <lineage>
        <taxon>Eukaryota</taxon>
        <taxon>Viridiplantae</taxon>
        <taxon>Streptophyta</taxon>
        <taxon>Embryophyta</taxon>
        <taxon>Tracheophyta</taxon>
        <taxon>Spermatophyta</taxon>
        <taxon>Magnoliopsida</taxon>
        <taxon>eudicotyledons</taxon>
        <taxon>Gunneridae</taxon>
        <taxon>Pentapetalae</taxon>
        <taxon>rosids</taxon>
        <taxon>fabids</taxon>
        <taxon>Rosales</taxon>
        <taxon>Rosaceae</taxon>
        <taxon>Amygdaloideae</taxon>
        <taxon>Maleae</taxon>
        <taxon>Malus</taxon>
    </lineage>
</organism>
<dbReference type="NCBIfam" id="TIGR00756">
    <property type="entry name" value="PPR"/>
    <property type="match status" value="5"/>
</dbReference>
<dbReference type="FunFam" id="1.25.40.10:FF:000031">
    <property type="entry name" value="Pentatricopeptide repeat-containing protein mitochondrial"/>
    <property type="match status" value="1"/>
</dbReference>
<dbReference type="InterPro" id="IPR046960">
    <property type="entry name" value="PPR_At4g14850-like_plant"/>
</dbReference>
<dbReference type="Gene3D" id="3.80.10.10">
    <property type="entry name" value="Ribonuclease Inhibitor"/>
    <property type="match status" value="1"/>
</dbReference>
<feature type="repeat" description="PPR" evidence="2">
    <location>
        <begin position="123"/>
        <end position="157"/>
    </location>
</feature>
<dbReference type="PROSITE" id="PS51375">
    <property type="entry name" value="PPR"/>
    <property type="match status" value="6"/>
</dbReference>
<comment type="caution">
    <text evidence="3">The sequence shown here is derived from an EMBL/GenBank/DDBJ whole genome shotgun (WGS) entry which is preliminary data.</text>
</comment>
<name>A0A540L0J8_MALBA</name>
<dbReference type="InterPro" id="IPR046848">
    <property type="entry name" value="E_motif"/>
</dbReference>
<dbReference type="SUPFAM" id="SSF48452">
    <property type="entry name" value="TPR-like"/>
    <property type="match status" value="1"/>
</dbReference>
<evidence type="ECO:0000313" key="3">
    <source>
        <dbReference type="EMBL" id="TQD79782.1"/>
    </source>
</evidence>
<dbReference type="InterPro" id="IPR032675">
    <property type="entry name" value="LRR_dom_sf"/>
</dbReference>
<protein>
    <recommendedName>
        <fullName evidence="5">Pentacotripeptide-repeat region of PRORP domain-containing protein</fullName>
    </recommendedName>
</protein>
<sequence length="803" mass="89566">MKSWWVFQLQNLSSHHFPSCASSLISAFKTKLHRNPDSQTTATLVLNNVDISLLLSLCGKDRNFQLGSSLHASLIKNPEFFHPENHDDHRKALVVWNSLLSMYLKCGELRNAVQLFDDMRVRDTVSWNTMISGFLRNGELDYGFGYFKQMCGLGCYRFDKATLTSILAAFDGPEFCHLNKMMHGLVVLNGFERETAVGNALITSYCKCGCFLSGRRVFDEMFERNVITWTAMISGLAQNEYYVESLELFLEMRGGVVDPNSMTYLGLLMACSGLQAISVGRQIHGLAWKLGIQSELCIESALMDMYSKCGSVEDAWKIFESTEELDEISMTVILVGFAQNGFEDEAIHIFVKMIKAGIDIDPNMVSAVLGVFGVDTSLGLGKQLHSLIVKKNFGSNSFVGNGLINMYSKCGELEDSVKVFSRMPQRNSISWNSMIAAFARHGDGSKALQLYEKMNMEGVQPTDVTFLSLLHACSHVGFVERGMEFLKSMNEDHGMSPRPEHYACVVDMLGRAGHLTEAKSFIEKLPENPGVLVWQALLGACCIHGDSEIGKYAADQLLLAAPETPAPYVLLANIYSSEGRWKERARTIKGMKEMGVTKETGISWIEIEKKVQSFVVGDRMHPQAEPIYRVLGELFRLMTDEGYVPDESSHKLHFASCLLEKKCTIFCRRSFKDLFYVNLLDNDITGSIPDSVGDLSRLRLYFYKNKRILGSIPDDMGKMSSLCVLDLGKKLIGGSFPPSLGNLLQLRYLNLLQGSIPVLLGLLSRLDFSINLPNSHFEGQLPASIGKLVSPQAIDFLKNKLDS</sequence>
<dbReference type="GO" id="GO:0003723">
    <property type="term" value="F:RNA binding"/>
    <property type="evidence" value="ECO:0007669"/>
    <property type="project" value="InterPro"/>
</dbReference>
<dbReference type="PANTHER" id="PTHR24015">
    <property type="entry name" value="OS07G0578800 PROTEIN-RELATED"/>
    <property type="match status" value="1"/>
</dbReference>
<dbReference type="GO" id="GO:0009451">
    <property type="term" value="P:RNA modification"/>
    <property type="evidence" value="ECO:0007669"/>
    <property type="project" value="InterPro"/>
</dbReference>
<gene>
    <name evidence="3" type="ORF">C1H46_034645</name>
</gene>
<dbReference type="FunFam" id="1.25.40.10:FF:000196">
    <property type="entry name" value="Pentatricopeptide repeat-containing protein At4g14850"/>
    <property type="match status" value="1"/>
</dbReference>
<dbReference type="Gene3D" id="1.25.40.10">
    <property type="entry name" value="Tetratricopeptide repeat domain"/>
    <property type="match status" value="5"/>
</dbReference>
<feature type="repeat" description="PPR" evidence="2">
    <location>
        <begin position="92"/>
        <end position="122"/>
    </location>
</feature>
<dbReference type="FunFam" id="1.25.40.10:FF:001369">
    <property type="entry name" value="Pentatricopeptide repeat-containing protein At3g05340"/>
    <property type="match status" value="1"/>
</dbReference>
<dbReference type="AlphaFoldDB" id="A0A540L0J8"/>
<evidence type="ECO:0000256" key="2">
    <source>
        <dbReference type="PROSITE-ProRule" id="PRU00708"/>
    </source>
</evidence>